<dbReference type="AlphaFoldDB" id="A0A9P6FQ02"/>
<evidence type="ECO:0000256" key="1">
    <source>
        <dbReference type="SAM" id="Coils"/>
    </source>
</evidence>
<name>A0A9P6FQ02_9FUNG</name>
<dbReference type="EMBL" id="JAABOA010002888">
    <property type="protein sequence ID" value="KAF9579284.1"/>
    <property type="molecule type" value="Genomic_DNA"/>
</dbReference>
<keyword evidence="1" id="KW-0175">Coiled coil</keyword>
<feature type="non-terminal residue" evidence="3">
    <location>
        <position position="1"/>
    </location>
</feature>
<proteinExistence type="predicted"/>
<gene>
    <name evidence="3" type="primary">PSMD6_1</name>
    <name evidence="3" type="ORF">BGW38_004514</name>
</gene>
<keyword evidence="3" id="KW-0647">Proteasome</keyword>
<dbReference type="Gene3D" id="1.25.40.570">
    <property type="match status" value="1"/>
</dbReference>
<dbReference type="PANTHER" id="PTHR14145">
    <property type="entry name" value="26S PROTESOME SUBUNIT 6"/>
    <property type="match status" value="1"/>
</dbReference>
<dbReference type="Pfam" id="PF10602">
    <property type="entry name" value="RPN7"/>
    <property type="match status" value="1"/>
</dbReference>
<protein>
    <submittedName>
        <fullName evidence="3">26S proteasome non-ATPase regulatory subunit 6</fullName>
    </submittedName>
</protein>
<accession>A0A9P6FQ02</accession>
<dbReference type="InterPro" id="IPR045135">
    <property type="entry name" value="Rpn7_N"/>
</dbReference>
<dbReference type="OrthoDB" id="1452at2759"/>
<dbReference type="Proteomes" id="UP000780801">
    <property type="component" value="Unassembled WGS sequence"/>
</dbReference>
<dbReference type="PANTHER" id="PTHR14145:SF1">
    <property type="entry name" value="26S PROTEASOME NON-ATPASE REGULATORY SUBUNIT 6"/>
    <property type="match status" value="1"/>
</dbReference>
<sequence length="161" mass="18425">MSSEEIPKIPSIELSQQRFLLTNGPKETHAQAQEEILKKIKEDNMAPFYELICEEQGWTVDTALLEEMKKANEESLKKLDERLKDAEENLGETEISDALLARAEHFAKIGDKEKSLTAYRVAFDKTVALGSRLDILFSNIRSGFFYRDNDLVSRNIEKART</sequence>
<dbReference type="GO" id="GO:0043161">
    <property type="term" value="P:proteasome-mediated ubiquitin-dependent protein catabolic process"/>
    <property type="evidence" value="ECO:0007669"/>
    <property type="project" value="TreeGrafter"/>
</dbReference>
<dbReference type="GO" id="GO:0005838">
    <property type="term" value="C:proteasome regulatory particle"/>
    <property type="evidence" value="ECO:0007669"/>
    <property type="project" value="TreeGrafter"/>
</dbReference>
<feature type="domain" description="26S proteasome regulatory subunit Rpn7 N-terminal" evidence="2">
    <location>
        <begin position="61"/>
        <end position="160"/>
    </location>
</feature>
<evidence type="ECO:0000313" key="3">
    <source>
        <dbReference type="EMBL" id="KAF9579284.1"/>
    </source>
</evidence>
<dbReference type="InterPro" id="IPR019585">
    <property type="entry name" value="Rpn7/CSN1"/>
</dbReference>
<evidence type="ECO:0000313" key="4">
    <source>
        <dbReference type="Proteomes" id="UP000780801"/>
    </source>
</evidence>
<keyword evidence="4" id="KW-1185">Reference proteome</keyword>
<comment type="caution">
    <text evidence="3">The sequence shown here is derived from an EMBL/GenBank/DDBJ whole genome shotgun (WGS) entry which is preliminary data.</text>
</comment>
<reference evidence="3" key="1">
    <citation type="journal article" date="2020" name="Fungal Divers.">
        <title>Resolving the Mortierellaceae phylogeny through synthesis of multi-gene phylogenetics and phylogenomics.</title>
        <authorList>
            <person name="Vandepol N."/>
            <person name="Liber J."/>
            <person name="Desiro A."/>
            <person name="Na H."/>
            <person name="Kennedy M."/>
            <person name="Barry K."/>
            <person name="Grigoriev I.V."/>
            <person name="Miller A.N."/>
            <person name="O'Donnell K."/>
            <person name="Stajich J.E."/>
            <person name="Bonito G."/>
        </authorList>
    </citation>
    <scope>NUCLEOTIDE SEQUENCE</scope>
    <source>
        <strain evidence="3">KOD1015</strain>
    </source>
</reference>
<organism evidence="3 4">
    <name type="scientific">Lunasporangiospora selenospora</name>
    <dbReference type="NCBI Taxonomy" id="979761"/>
    <lineage>
        <taxon>Eukaryota</taxon>
        <taxon>Fungi</taxon>
        <taxon>Fungi incertae sedis</taxon>
        <taxon>Mucoromycota</taxon>
        <taxon>Mortierellomycotina</taxon>
        <taxon>Mortierellomycetes</taxon>
        <taxon>Mortierellales</taxon>
        <taxon>Mortierellaceae</taxon>
        <taxon>Lunasporangiospora</taxon>
    </lineage>
</organism>
<feature type="coiled-coil region" evidence="1">
    <location>
        <begin position="65"/>
        <end position="96"/>
    </location>
</feature>
<evidence type="ECO:0000259" key="2">
    <source>
        <dbReference type="Pfam" id="PF10602"/>
    </source>
</evidence>